<feature type="region of interest" description="Disordered" evidence="6">
    <location>
        <begin position="16"/>
        <end position="48"/>
    </location>
</feature>
<name>A0AAJ7X8J9_PETMA</name>
<organism evidence="8 9">
    <name type="scientific">Petromyzon marinus</name>
    <name type="common">Sea lamprey</name>
    <dbReference type="NCBI Taxonomy" id="7757"/>
    <lineage>
        <taxon>Eukaryota</taxon>
        <taxon>Metazoa</taxon>
        <taxon>Chordata</taxon>
        <taxon>Craniata</taxon>
        <taxon>Vertebrata</taxon>
        <taxon>Cyclostomata</taxon>
        <taxon>Hyperoartia</taxon>
        <taxon>Petromyzontiformes</taxon>
        <taxon>Petromyzontidae</taxon>
        <taxon>Petromyzon</taxon>
    </lineage>
</organism>
<gene>
    <name evidence="9" type="primary">LOC116951024</name>
</gene>
<feature type="transmembrane region" description="Helical" evidence="7">
    <location>
        <begin position="340"/>
        <end position="362"/>
    </location>
</feature>
<dbReference type="Pfam" id="PF00860">
    <property type="entry name" value="Xan_ur_permease"/>
    <property type="match status" value="1"/>
</dbReference>
<feature type="transmembrane region" description="Helical" evidence="7">
    <location>
        <begin position="302"/>
        <end position="320"/>
    </location>
</feature>
<feature type="region of interest" description="Disordered" evidence="6">
    <location>
        <begin position="666"/>
        <end position="690"/>
    </location>
</feature>
<dbReference type="GO" id="GO:0016020">
    <property type="term" value="C:membrane"/>
    <property type="evidence" value="ECO:0007669"/>
    <property type="project" value="UniProtKB-SubCell"/>
</dbReference>
<dbReference type="Proteomes" id="UP001318040">
    <property type="component" value="Chromosome 41"/>
</dbReference>
<dbReference type="GO" id="GO:0022857">
    <property type="term" value="F:transmembrane transporter activity"/>
    <property type="evidence" value="ECO:0007669"/>
    <property type="project" value="InterPro"/>
</dbReference>
<protein>
    <submittedName>
        <fullName evidence="9">Solute carrier family 23 member 1-like isoform X1</fullName>
    </submittedName>
</protein>
<feature type="transmembrane region" description="Helical" evidence="7">
    <location>
        <begin position="549"/>
        <end position="566"/>
    </location>
</feature>
<dbReference type="KEGG" id="pmrn:116951024"/>
<evidence type="ECO:0000256" key="1">
    <source>
        <dbReference type="ARBA" id="ARBA00004141"/>
    </source>
</evidence>
<dbReference type="AlphaFoldDB" id="A0AAJ7X8J9"/>
<dbReference type="PANTHER" id="PTHR11119">
    <property type="entry name" value="XANTHINE-URACIL / VITAMIN C PERMEASE FAMILY MEMBER"/>
    <property type="match status" value="1"/>
</dbReference>
<evidence type="ECO:0000256" key="7">
    <source>
        <dbReference type="SAM" id="Phobius"/>
    </source>
</evidence>
<feature type="transmembrane region" description="Helical" evidence="7">
    <location>
        <begin position="518"/>
        <end position="537"/>
    </location>
</feature>
<comment type="subcellular location">
    <subcellularLocation>
        <location evidence="1">Membrane</location>
        <topology evidence="1">Multi-pass membrane protein</topology>
    </subcellularLocation>
</comment>
<evidence type="ECO:0000313" key="8">
    <source>
        <dbReference type="Proteomes" id="UP001318040"/>
    </source>
</evidence>
<keyword evidence="8" id="KW-1185">Reference proteome</keyword>
<feature type="transmembrane region" description="Helical" evidence="7">
    <location>
        <begin position="490"/>
        <end position="512"/>
    </location>
</feature>
<evidence type="ECO:0000256" key="5">
    <source>
        <dbReference type="ARBA" id="ARBA00023136"/>
    </source>
</evidence>
<keyword evidence="3 7" id="KW-0812">Transmembrane</keyword>
<evidence type="ECO:0000256" key="6">
    <source>
        <dbReference type="SAM" id="MobiDB-lite"/>
    </source>
</evidence>
<feature type="transmembrane region" description="Helical" evidence="7">
    <location>
        <begin position="168"/>
        <end position="190"/>
    </location>
</feature>
<evidence type="ECO:0000256" key="4">
    <source>
        <dbReference type="ARBA" id="ARBA00022989"/>
    </source>
</evidence>
<evidence type="ECO:0000256" key="2">
    <source>
        <dbReference type="ARBA" id="ARBA00008821"/>
    </source>
</evidence>
<feature type="transmembrane region" description="Helical" evidence="7">
    <location>
        <begin position="131"/>
        <end position="156"/>
    </location>
</feature>
<keyword evidence="5 7" id="KW-0472">Membrane</keyword>
<evidence type="ECO:0000313" key="9">
    <source>
        <dbReference type="RefSeq" id="XP_032825185.1"/>
    </source>
</evidence>
<keyword evidence="4 7" id="KW-1133">Transmembrane helix</keyword>
<dbReference type="RefSeq" id="XP_032825185.1">
    <property type="nucleotide sequence ID" value="XM_032969294.1"/>
</dbReference>
<accession>A0AAJ7X8J9</accession>
<feature type="transmembrane region" description="Helical" evidence="7">
    <location>
        <begin position="586"/>
        <end position="606"/>
    </location>
</feature>
<reference evidence="9" key="1">
    <citation type="submission" date="2025-08" db="UniProtKB">
        <authorList>
            <consortium name="RefSeq"/>
        </authorList>
    </citation>
    <scope>IDENTIFICATION</scope>
    <source>
        <tissue evidence="9">Sperm</tissue>
    </source>
</reference>
<feature type="compositionally biased region" description="Basic and acidic residues" evidence="6">
    <location>
        <begin position="680"/>
        <end position="690"/>
    </location>
</feature>
<sequence length="690" mass="73663">MGIGKNTQAAAVGEKGCEVGGNGQVTTTPHGGGQTPAGQKNGAALSADNGSGDCLPMVPLAQENGDAKVLTNGSVPGTEEEEVSVLVGTLNKQNGEARRSLLGLEPHAPESATPQRRPYDMIYTIEDVPPWYLCILLGFQHYLTCFSGTIAVPFLLADALCVGFDQYAISQLIGTIFFCVGITTTLQTVFGCRLPLFQASAFAFLAPAQAILSLDKWKCPDTDAMFANSTTQPLDTSEIWHPRMREIQGAIIVSCLVEVVIGLLGVPGVLLAYIGPLTVAPTVSLIGLSVFPAAGERAGKHWGIAMLTIVLVILFSQYFRNVHLPLLGYKRGKGWTVYRVQVFKMFPIIIAIVIAWLLCYVLTETNVFPSELATYGYHARTDARGEVISIAPWFRIPYPCQWGMPTVTAAGVIGMMSAMLASIVESIGDYYACARLAGAPPPPIHAINRGIFMEGLACIITGLFGTGNGSTSSSPNIGVLGITKVGSRRVVQYGGAIMLVLGLVGKFSALFASLPDPILGALFCTLFGMITAVGLSNLQYVDLNSSRNLFVLGFSTFFGMALPSFIKAHKNMVQTGVAEMDQVLSVLLTTEMFVGGCVAFLLDNTIPGTVEERGLLKWKATGPDTTLPSSVHSVAKVYDFPVGMAAVRRTRWLRYIPICPTFTGYGRGSPRTPPPPPPGPHDDRRGSVDV</sequence>
<proteinExistence type="inferred from homology"/>
<dbReference type="InterPro" id="IPR006043">
    <property type="entry name" value="NCS2"/>
</dbReference>
<comment type="similarity">
    <text evidence="2">Belongs to the nucleobase:cation symporter-2 (NCS2) (TC 2.A.40) family.</text>
</comment>
<feature type="transmembrane region" description="Helical" evidence="7">
    <location>
        <begin position="247"/>
        <end position="264"/>
    </location>
</feature>
<evidence type="ECO:0000256" key="3">
    <source>
        <dbReference type="ARBA" id="ARBA00022692"/>
    </source>
</evidence>